<dbReference type="InterPro" id="IPR002925">
    <property type="entry name" value="Dienelactn_hydro"/>
</dbReference>
<dbReference type="Pfam" id="PF01738">
    <property type="entry name" value="DLH"/>
    <property type="match status" value="1"/>
</dbReference>
<dbReference type="GO" id="GO:0016787">
    <property type="term" value="F:hydrolase activity"/>
    <property type="evidence" value="ECO:0007669"/>
    <property type="project" value="InterPro"/>
</dbReference>
<evidence type="ECO:0000313" key="3">
    <source>
        <dbReference type="Proteomes" id="UP000762676"/>
    </source>
</evidence>
<reference evidence="2 3" key="1">
    <citation type="journal article" date="2021" name="Elife">
        <title>Chloroplast acquisition without the gene transfer in kleptoplastic sea slugs, Plakobranchus ocellatus.</title>
        <authorList>
            <person name="Maeda T."/>
            <person name="Takahashi S."/>
            <person name="Yoshida T."/>
            <person name="Shimamura S."/>
            <person name="Takaki Y."/>
            <person name="Nagai Y."/>
            <person name="Toyoda A."/>
            <person name="Suzuki Y."/>
            <person name="Arimoto A."/>
            <person name="Ishii H."/>
            <person name="Satoh N."/>
            <person name="Nishiyama T."/>
            <person name="Hasebe M."/>
            <person name="Maruyama T."/>
            <person name="Minagawa J."/>
            <person name="Obokata J."/>
            <person name="Shigenobu S."/>
        </authorList>
    </citation>
    <scope>NUCLEOTIDE SEQUENCE [LARGE SCALE GENOMIC DNA]</scope>
</reference>
<evidence type="ECO:0000259" key="1">
    <source>
        <dbReference type="Pfam" id="PF01738"/>
    </source>
</evidence>
<sequence>MPRSSYNLAKAAQKEDKVAEQKYTTMATKKVECPSENKAGPVPAMMTGDPKATPVGVIVLQEWWGLNDQIQDCGKDISCGVKAVTIVPDLYRGKVTTDNEEAGHFMSNLDWMGAVQDIRACARFLKEQGCKKVGVTGFCMGGALSFAGAALVTEIDAAAPFYGIPSAELCDVTSIKIPIQCHFAEKDATKGFASPDEWKPLKVKLEAKLKGLEFFSYDAPHAFTSKVSPNYDKGCQELAFKRMFEFFQKNLA</sequence>
<evidence type="ECO:0000313" key="2">
    <source>
        <dbReference type="EMBL" id="GFR94084.1"/>
    </source>
</evidence>
<dbReference type="Proteomes" id="UP000762676">
    <property type="component" value="Unassembled WGS sequence"/>
</dbReference>
<dbReference type="EMBL" id="BMAT01012524">
    <property type="protein sequence ID" value="GFR94084.1"/>
    <property type="molecule type" value="Genomic_DNA"/>
</dbReference>
<dbReference type="AlphaFoldDB" id="A0AAV4H8J1"/>
<organism evidence="2 3">
    <name type="scientific">Elysia marginata</name>
    <dbReference type="NCBI Taxonomy" id="1093978"/>
    <lineage>
        <taxon>Eukaryota</taxon>
        <taxon>Metazoa</taxon>
        <taxon>Spiralia</taxon>
        <taxon>Lophotrochozoa</taxon>
        <taxon>Mollusca</taxon>
        <taxon>Gastropoda</taxon>
        <taxon>Heterobranchia</taxon>
        <taxon>Euthyneura</taxon>
        <taxon>Panpulmonata</taxon>
        <taxon>Sacoglossa</taxon>
        <taxon>Placobranchoidea</taxon>
        <taxon>Plakobranchidae</taxon>
        <taxon>Elysia</taxon>
    </lineage>
</organism>
<protein>
    <submittedName>
        <fullName evidence="2">Carboxymethylenebutenolidase</fullName>
    </submittedName>
</protein>
<dbReference type="SUPFAM" id="SSF53474">
    <property type="entry name" value="alpha/beta-Hydrolases"/>
    <property type="match status" value="1"/>
</dbReference>
<name>A0AAV4H8J1_9GAST</name>
<dbReference type="Gene3D" id="3.40.50.1820">
    <property type="entry name" value="alpha/beta hydrolase"/>
    <property type="match status" value="1"/>
</dbReference>
<feature type="domain" description="Dienelactone hydrolase" evidence="1">
    <location>
        <begin position="48"/>
        <end position="249"/>
    </location>
</feature>
<gene>
    <name evidence="2" type="ORF">ElyMa_006242100</name>
</gene>
<proteinExistence type="predicted"/>
<dbReference type="InterPro" id="IPR051049">
    <property type="entry name" value="Dienelactone_hydrolase-like"/>
</dbReference>
<dbReference type="PANTHER" id="PTHR46623:SF6">
    <property type="entry name" value="ALPHA_BETA-HYDROLASES SUPERFAMILY PROTEIN"/>
    <property type="match status" value="1"/>
</dbReference>
<dbReference type="PANTHER" id="PTHR46623">
    <property type="entry name" value="CARBOXYMETHYLENEBUTENOLIDASE-RELATED"/>
    <property type="match status" value="1"/>
</dbReference>
<keyword evidence="3" id="KW-1185">Reference proteome</keyword>
<accession>A0AAV4H8J1</accession>
<dbReference type="InterPro" id="IPR029058">
    <property type="entry name" value="AB_hydrolase_fold"/>
</dbReference>
<comment type="caution">
    <text evidence="2">The sequence shown here is derived from an EMBL/GenBank/DDBJ whole genome shotgun (WGS) entry which is preliminary data.</text>
</comment>